<keyword evidence="2" id="KW-0863">Zinc-finger</keyword>
<accession>A0A1R1XUR5</accession>
<dbReference type="Proteomes" id="UP000187429">
    <property type="component" value="Unassembled WGS sequence"/>
</dbReference>
<sequence>MDSVLSKYKEPRARNERLDELYRQGVCYNCKRPGHRRYECPDLRNFGNREERKSNRSHQKSFKDVSYIDFHAESEGGGEESLDPVEVFAAEKRSTSEVSNTGSSIFKGSKRAKFRPVPETNLELENIARQGSTVRRKMQVKLAEETKQFSIKEELETIYPKINLAQLIVASPVVRSDITSMFKKVELKEVNQLKYESTRTTNCKALVSIFGSYCWAVIDTGAALSVVTPSLMRKWGVEPDEKSSQIVVTADVNKNPTGGKVTSVSIVIFGYTFPADLVVMNRKEDTLILGTDWFLEYSATINFQNQELILSLKDVDIVLSLSTQTKMVDGFDEETELYIVIKEELEGKTEDGCYY</sequence>
<dbReference type="GO" id="GO:0004190">
    <property type="term" value="F:aspartic-type endopeptidase activity"/>
    <property type="evidence" value="ECO:0007669"/>
    <property type="project" value="UniProtKB-KW"/>
</dbReference>
<dbReference type="PROSITE" id="PS50158">
    <property type="entry name" value="ZF_CCHC"/>
    <property type="match status" value="1"/>
</dbReference>
<name>A0A1R1XUR5_9FUNG</name>
<feature type="domain" description="CCHC-type" evidence="3">
    <location>
        <begin position="27"/>
        <end position="42"/>
    </location>
</feature>
<evidence type="ECO:0000259" key="3">
    <source>
        <dbReference type="PROSITE" id="PS50158"/>
    </source>
</evidence>
<keyword evidence="2" id="KW-0862">Zinc</keyword>
<dbReference type="SMART" id="SM00343">
    <property type="entry name" value="ZnF_C2HC"/>
    <property type="match status" value="1"/>
</dbReference>
<dbReference type="SUPFAM" id="SSF57756">
    <property type="entry name" value="Retrovirus zinc finger-like domains"/>
    <property type="match status" value="1"/>
</dbReference>
<evidence type="ECO:0000313" key="4">
    <source>
        <dbReference type="EMBL" id="OMJ18380.1"/>
    </source>
</evidence>
<proteinExistence type="predicted"/>
<evidence type="ECO:0000313" key="5">
    <source>
        <dbReference type="Proteomes" id="UP000187429"/>
    </source>
</evidence>
<dbReference type="InterPro" id="IPR001878">
    <property type="entry name" value="Znf_CCHC"/>
</dbReference>
<dbReference type="EMBL" id="LSSM01003296">
    <property type="protein sequence ID" value="OMJ18380.1"/>
    <property type="molecule type" value="Genomic_DNA"/>
</dbReference>
<keyword evidence="1" id="KW-0064">Aspartyl protease</keyword>
<dbReference type="OrthoDB" id="5596707at2759"/>
<comment type="caution">
    <text evidence="4">The sequence shown here is derived from an EMBL/GenBank/DDBJ whole genome shotgun (WGS) entry which is preliminary data.</text>
</comment>
<reference evidence="5" key="1">
    <citation type="submission" date="2017-01" db="EMBL/GenBank/DDBJ databases">
        <authorList>
            <person name="Wang Y."/>
            <person name="White M."/>
            <person name="Kvist S."/>
            <person name="Moncalvo J.-M."/>
        </authorList>
    </citation>
    <scope>NUCLEOTIDE SEQUENCE [LARGE SCALE GENOMIC DNA]</scope>
    <source>
        <strain evidence="5">ID-206-W2</strain>
    </source>
</reference>
<dbReference type="Pfam" id="PF08284">
    <property type="entry name" value="RVP_2"/>
    <property type="match status" value="1"/>
</dbReference>
<organism evidence="4 5">
    <name type="scientific">Smittium culicis</name>
    <dbReference type="NCBI Taxonomy" id="133412"/>
    <lineage>
        <taxon>Eukaryota</taxon>
        <taxon>Fungi</taxon>
        <taxon>Fungi incertae sedis</taxon>
        <taxon>Zoopagomycota</taxon>
        <taxon>Kickxellomycotina</taxon>
        <taxon>Harpellomycetes</taxon>
        <taxon>Harpellales</taxon>
        <taxon>Legeriomycetaceae</taxon>
        <taxon>Smittium</taxon>
    </lineage>
</organism>
<dbReference type="CDD" id="cd00303">
    <property type="entry name" value="retropepsin_like"/>
    <property type="match status" value="1"/>
</dbReference>
<dbReference type="GO" id="GO:0008270">
    <property type="term" value="F:zinc ion binding"/>
    <property type="evidence" value="ECO:0007669"/>
    <property type="project" value="UniProtKB-KW"/>
</dbReference>
<protein>
    <recommendedName>
        <fullName evidence="3">CCHC-type domain-containing protein</fullName>
    </recommendedName>
</protein>
<dbReference type="GO" id="GO:0006508">
    <property type="term" value="P:proteolysis"/>
    <property type="evidence" value="ECO:0007669"/>
    <property type="project" value="InterPro"/>
</dbReference>
<dbReference type="GO" id="GO:0003676">
    <property type="term" value="F:nucleic acid binding"/>
    <property type="evidence" value="ECO:0007669"/>
    <property type="project" value="InterPro"/>
</dbReference>
<dbReference type="Pfam" id="PF00098">
    <property type="entry name" value="zf-CCHC"/>
    <property type="match status" value="1"/>
</dbReference>
<keyword evidence="1" id="KW-0378">Hydrolase</keyword>
<dbReference type="InterPro" id="IPR036875">
    <property type="entry name" value="Znf_CCHC_sf"/>
</dbReference>
<evidence type="ECO:0000256" key="2">
    <source>
        <dbReference type="PROSITE-ProRule" id="PRU00047"/>
    </source>
</evidence>
<dbReference type="InterPro" id="IPR001969">
    <property type="entry name" value="Aspartic_peptidase_AS"/>
</dbReference>
<dbReference type="PROSITE" id="PS00141">
    <property type="entry name" value="ASP_PROTEASE"/>
    <property type="match status" value="1"/>
</dbReference>
<dbReference type="InterPro" id="IPR021109">
    <property type="entry name" value="Peptidase_aspartic_dom_sf"/>
</dbReference>
<dbReference type="AlphaFoldDB" id="A0A1R1XUR5"/>
<dbReference type="SUPFAM" id="SSF50630">
    <property type="entry name" value="Acid proteases"/>
    <property type="match status" value="1"/>
</dbReference>
<gene>
    <name evidence="4" type="ORF">AYI69_g7053</name>
</gene>
<evidence type="ECO:0000256" key="1">
    <source>
        <dbReference type="ARBA" id="ARBA00022750"/>
    </source>
</evidence>
<keyword evidence="2" id="KW-0479">Metal-binding</keyword>
<keyword evidence="5" id="KW-1185">Reference proteome</keyword>
<keyword evidence="1" id="KW-0645">Protease</keyword>
<dbReference type="Gene3D" id="2.40.70.10">
    <property type="entry name" value="Acid Proteases"/>
    <property type="match status" value="1"/>
</dbReference>